<evidence type="ECO:0000256" key="3">
    <source>
        <dbReference type="SAM" id="MobiDB-lite"/>
    </source>
</evidence>
<evidence type="ECO:0000256" key="1">
    <source>
        <dbReference type="ARBA" id="ARBA00023054"/>
    </source>
</evidence>
<protein>
    <submittedName>
        <fullName evidence="4">Uncharacterized protein</fullName>
    </submittedName>
</protein>
<feature type="coiled-coil region" evidence="2">
    <location>
        <begin position="257"/>
        <end position="322"/>
    </location>
</feature>
<dbReference type="PANTHER" id="PTHR32123:SF9">
    <property type="entry name" value="PROTEIN SPINDLY"/>
    <property type="match status" value="1"/>
</dbReference>
<feature type="compositionally biased region" description="Pro residues" evidence="3">
    <location>
        <begin position="90"/>
        <end position="100"/>
    </location>
</feature>
<reference evidence="5" key="1">
    <citation type="journal article" date="2018" name="Nat. Microbiol.">
        <title>Leveraging single-cell genomics to expand the fungal tree of life.</title>
        <authorList>
            <person name="Ahrendt S.R."/>
            <person name="Quandt C.A."/>
            <person name="Ciobanu D."/>
            <person name="Clum A."/>
            <person name="Salamov A."/>
            <person name="Andreopoulos B."/>
            <person name="Cheng J.F."/>
            <person name="Woyke T."/>
            <person name="Pelin A."/>
            <person name="Henrissat B."/>
            <person name="Reynolds N.K."/>
            <person name="Benny G.L."/>
            <person name="Smith M.E."/>
            <person name="James T.Y."/>
            <person name="Grigoriev I.V."/>
        </authorList>
    </citation>
    <scope>NUCLEOTIDE SEQUENCE [LARGE SCALE GENOMIC DNA]</scope>
</reference>
<dbReference type="EMBL" id="KZ995644">
    <property type="protein sequence ID" value="RKO90255.1"/>
    <property type="molecule type" value="Genomic_DNA"/>
</dbReference>
<evidence type="ECO:0000313" key="5">
    <source>
        <dbReference type="Proteomes" id="UP000269721"/>
    </source>
</evidence>
<gene>
    <name evidence="4" type="ORF">BDK51DRAFT_46097</name>
</gene>
<sequence length="514" mass="56042">MLAARPPSASSFGDIANVDSLTEAELRWSLTEALAALRQKEIDLHLAAEIGQQLVEANKQLMAELEEAIARSNSVAGSSTPRGVNFTPLPISPSPHPPPASDYTTDTPARPRRTLRRRSQPHPPTKTPLEVELLAQLDASIENLQTTERMHARTVASLRSTNASLHDQLRSTLADLRDAEQAHARSVRALEADIDALRNELNATAQGAKDLQSERRRLLAQSKEARIVESSDASALRELVHRVGVLEGENARLVAGNREAERRAAEDRAELERLRMRTVGLDAKIAETTRLRRELEKQKEIADELAMKLEEMRARAEQQEEETAFLALVAGDGDGAVEASEGESLARFEGEFATAIPDPPPVDSACNDVEQDDAAIATAAEADICNGTLVHQPSWELQTWASRVHLKVWERDVNGIRAEIADLRAHRTEVLERVQTKMSSLRTSLLAAVAHRLPADLAGLVQAPLAYVPAPVISITERIASPVITLASPFVGLGSRALGWVSGCEKPVETVVEE</sequence>
<dbReference type="Proteomes" id="UP000269721">
    <property type="component" value="Unassembled WGS sequence"/>
</dbReference>
<feature type="region of interest" description="Disordered" evidence="3">
    <location>
        <begin position="72"/>
        <end position="127"/>
    </location>
</feature>
<feature type="compositionally biased region" description="Polar residues" evidence="3">
    <location>
        <begin position="72"/>
        <end position="82"/>
    </location>
</feature>
<dbReference type="InterPro" id="IPR051149">
    <property type="entry name" value="Spindly/BICDR_Dynein_Adapter"/>
</dbReference>
<organism evidence="4 5">
    <name type="scientific">Blyttiomyces helicus</name>
    <dbReference type="NCBI Taxonomy" id="388810"/>
    <lineage>
        <taxon>Eukaryota</taxon>
        <taxon>Fungi</taxon>
        <taxon>Fungi incertae sedis</taxon>
        <taxon>Chytridiomycota</taxon>
        <taxon>Chytridiomycota incertae sedis</taxon>
        <taxon>Chytridiomycetes</taxon>
        <taxon>Chytridiomycetes incertae sedis</taxon>
        <taxon>Blyttiomyces</taxon>
    </lineage>
</organism>
<evidence type="ECO:0000313" key="4">
    <source>
        <dbReference type="EMBL" id="RKO90255.1"/>
    </source>
</evidence>
<evidence type="ECO:0000256" key="2">
    <source>
        <dbReference type="SAM" id="Coils"/>
    </source>
</evidence>
<name>A0A4P9WEN8_9FUNG</name>
<dbReference type="AlphaFoldDB" id="A0A4P9WEN8"/>
<dbReference type="PANTHER" id="PTHR32123">
    <property type="entry name" value="BICD FAMILY-LIKE CARGO ADAPTER"/>
    <property type="match status" value="1"/>
</dbReference>
<keyword evidence="1 2" id="KW-0175">Coiled coil</keyword>
<feature type="compositionally biased region" description="Basic residues" evidence="3">
    <location>
        <begin position="110"/>
        <end position="120"/>
    </location>
</feature>
<feature type="coiled-coil region" evidence="2">
    <location>
        <begin position="162"/>
        <end position="228"/>
    </location>
</feature>
<keyword evidence="5" id="KW-1185">Reference proteome</keyword>
<accession>A0A4P9WEN8</accession>
<dbReference type="OrthoDB" id="9451547at2759"/>
<proteinExistence type="predicted"/>